<sequence>MDPTELPEIAAWVDIVGDFDPKTFCAAHVPVAHAFALVEIFRPDFVEYQGMVLLKSAFNEEAVDAWIERLEGDRASIEGVVNEVHLWDLFRLESDAEYRAVSAIAPKIANMWISAAREAFPAKRFRVALDSSPDSYGPTLTIFTLD</sequence>
<evidence type="ECO:0000313" key="2">
    <source>
        <dbReference type="Proteomes" id="UP000657385"/>
    </source>
</evidence>
<dbReference type="Proteomes" id="UP000657385">
    <property type="component" value="Unassembled WGS sequence"/>
</dbReference>
<organism evidence="1 2">
    <name type="scientific">Streptacidiphilus fuscans</name>
    <dbReference type="NCBI Taxonomy" id="2789292"/>
    <lineage>
        <taxon>Bacteria</taxon>
        <taxon>Bacillati</taxon>
        <taxon>Actinomycetota</taxon>
        <taxon>Actinomycetes</taxon>
        <taxon>Kitasatosporales</taxon>
        <taxon>Streptomycetaceae</taxon>
        <taxon>Streptacidiphilus</taxon>
    </lineage>
</organism>
<protein>
    <submittedName>
        <fullName evidence="1">Uncharacterized protein</fullName>
    </submittedName>
</protein>
<proteinExistence type="predicted"/>
<dbReference type="RefSeq" id="WP_196195634.1">
    <property type="nucleotide sequence ID" value="NZ_JADPRT010000008.1"/>
</dbReference>
<evidence type="ECO:0000313" key="1">
    <source>
        <dbReference type="EMBL" id="MBF9070465.1"/>
    </source>
</evidence>
<name>A0A931B3C8_9ACTN</name>
<dbReference type="EMBL" id="JADPRT010000008">
    <property type="protein sequence ID" value="MBF9070465.1"/>
    <property type="molecule type" value="Genomic_DNA"/>
</dbReference>
<keyword evidence="2" id="KW-1185">Reference proteome</keyword>
<comment type="caution">
    <text evidence="1">The sequence shown here is derived from an EMBL/GenBank/DDBJ whole genome shotgun (WGS) entry which is preliminary data.</text>
</comment>
<gene>
    <name evidence="1" type="ORF">I2501_20785</name>
</gene>
<dbReference type="AlphaFoldDB" id="A0A931B3C8"/>
<reference evidence="1" key="1">
    <citation type="submission" date="2020-11" db="EMBL/GenBank/DDBJ databases">
        <title>Isolation and identification of active actinomycetes.</title>
        <authorList>
            <person name="Yu B."/>
        </authorList>
    </citation>
    <scope>NUCLEOTIDE SEQUENCE</scope>
    <source>
        <strain evidence="1">NEAU-YB345</strain>
    </source>
</reference>
<accession>A0A931B3C8</accession>